<reference evidence="1 2" key="1">
    <citation type="journal article" date="2018" name="Nat. Genet.">
        <title>The Rosa genome provides new insights in the design of modern roses.</title>
        <authorList>
            <person name="Bendahmane M."/>
        </authorList>
    </citation>
    <scope>NUCLEOTIDE SEQUENCE [LARGE SCALE GENOMIC DNA]</scope>
    <source>
        <strain evidence="2">cv. Old Blush</strain>
    </source>
</reference>
<dbReference type="Gramene" id="PRQ49049">
    <property type="protein sequence ID" value="PRQ49049"/>
    <property type="gene ID" value="RchiOBHm_Chr2g0117581"/>
</dbReference>
<accession>A0A2P6RRJ9</accession>
<organism evidence="1 2">
    <name type="scientific">Rosa chinensis</name>
    <name type="common">China rose</name>
    <dbReference type="NCBI Taxonomy" id="74649"/>
    <lineage>
        <taxon>Eukaryota</taxon>
        <taxon>Viridiplantae</taxon>
        <taxon>Streptophyta</taxon>
        <taxon>Embryophyta</taxon>
        <taxon>Tracheophyta</taxon>
        <taxon>Spermatophyta</taxon>
        <taxon>Magnoliopsida</taxon>
        <taxon>eudicotyledons</taxon>
        <taxon>Gunneridae</taxon>
        <taxon>Pentapetalae</taxon>
        <taxon>rosids</taxon>
        <taxon>fabids</taxon>
        <taxon>Rosales</taxon>
        <taxon>Rosaceae</taxon>
        <taxon>Rosoideae</taxon>
        <taxon>Rosoideae incertae sedis</taxon>
        <taxon>Rosa</taxon>
    </lineage>
</organism>
<name>A0A2P6RRJ9_ROSCH</name>
<evidence type="ECO:0000313" key="1">
    <source>
        <dbReference type="EMBL" id="PRQ49049.1"/>
    </source>
</evidence>
<comment type="caution">
    <text evidence="1">The sequence shown here is derived from an EMBL/GenBank/DDBJ whole genome shotgun (WGS) entry which is preliminary data.</text>
</comment>
<gene>
    <name evidence="1" type="ORF">RchiOBHm_Chr2g0117581</name>
</gene>
<dbReference type="Proteomes" id="UP000238479">
    <property type="component" value="Chromosome 2"/>
</dbReference>
<proteinExistence type="predicted"/>
<keyword evidence="2" id="KW-1185">Reference proteome</keyword>
<sequence>MFLAPFLVALAKIRQSSANMRLEILKPRGEDRRPTCDLWLIARAFRCLIRGSITKIKI</sequence>
<protein>
    <submittedName>
        <fullName evidence="1">Uncharacterized protein</fullName>
    </submittedName>
</protein>
<dbReference type="AlphaFoldDB" id="A0A2P6RRJ9"/>
<dbReference type="EMBL" id="PDCK01000040">
    <property type="protein sequence ID" value="PRQ49049.1"/>
    <property type="molecule type" value="Genomic_DNA"/>
</dbReference>
<evidence type="ECO:0000313" key="2">
    <source>
        <dbReference type="Proteomes" id="UP000238479"/>
    </source>
</evidence>